<name>A0A6G0TNW2_APHGL</name>
<dbReference type="GO" id="GO:0005730">
    <property type="term" value="C:nucleolus"/>
    <property type="evidence" value="ECO:0007669"/>
    <property type="project" value="TreeGrafter"/>
</dbReference>
<dbReference type="Proteomes" id="UP000475862">
    <property type="component" value="Unassembled WGS sequence"/>
</dbReference>
<feature type="compositionally biased region" description="Acidic residues" evidence="4">
    <location>
        <begin position="16"/>
        <end position="25"/>
    </location>
</feature>
<feature type="compositionally biased region" description="Polar residues" evidence="4">
    <location>
        <begin position="556"/>
        <end position="579"/>
    </location>
</feature>
<keyword evidence="3" id="KW-0175">Coiled coil</keyword>
<keyword evidence="7" id="KW-1185">Reference proteome</keyword>
<dbReference type="PANTHER" id="PTHR14490:SF5">
    <property type="entry name" value="PROTEIN KRI1 HOMOLOG"/>
    <property type="match status" value="1"/>
</dbReference>
<feature type="region of interest" description="Disordered" evidence="4">
    <location>
        <begin position="518"/>
        <end position="579"/>
    </location>
</feature>
<dbReference type="GO" id="GO:0030686">
    <property type="term" value="C:90S preribosome"/>
    <property type="evidence" value="ECO:0007669"/>
    <property type="project" value="TreeGrafter"/>
</dbReference>
<dbReference type="InterPro" id="IPR024626">
    <property type="entry name" value="Kri1-like_C"/>
</dbReference>
<feature type="region of interest" description="Disordered" evidence="4">
    <location>
        <begin position="138"/>
        <end position="159"/>
    </location>
</feature>
<evidence type="ECO:0000256" key="1">
    <source>
        <dbReference type="ARBA" id="ARBA00007473"/>
    </source>
</evidence>
<comment type="caution">
    <text evidence="6">The sequence shown here is derived from an EMBL/GenBank/DDBJ whole genome shotgun (WGS) entry which is preliminary data.</text>
</comment>
<dbReference type="InterPro" id="IPR018034">
    <property type="entry name" value="Kri1"/>
</dbReference>
<accession>A0A6G0TNW2</accession>
<feature type="compositionally biased region" description="Basic residues" evidence="4">
    <location>
        <begin position="659"/>
        <end position="677"/>
    </location>
</feature>
<feature type="region of interest" description="Disordered" evidence="4">
    <location>
        <begin position="258"/>
        <end position="281"/>
    </location>
</feature>
<reference evidence="6 7" key="1">
    <citation type="submission" date="2019-08" db="EMBL/GenBank/DDBJ databases">
        <title>The genome of the soybean aphid Biotype 1, its phylome, world population structure and adaptation to the North American continent.</title>
        <authorList>
            <person name="Giordano R."/>
            <person name="Donthu R.K."/>
            <person name="Hernandez A.G."/>
            <person name="Wright C.L."/>
            <person name="Zimin A.V."/>
        </authorList>
    </citation>
    <scope>NUCLEOTIDE SEQUENCE [LARGE SCALE GENOMIC DNA]</scope>
    <source>
        <tissue evidence="6">Whole aphids</tissue>
    </source>
</reference>
<organism evidence="6 7">
    <name type="scientific">Aphis glycines</name>
    <name type="common">Soybean aphid</name>
    <dbReference type="NCBI Taxonomy" id="307491"/>
    <lineage>
        <taxon>Eukaryota</taxon>
        <taxon>Metazoa</taxon>
        <taxon>Ecdysozoa</taxon>
        <taxon>Arthropoda</taxon>
        <taxon>Hexapoda</taxon>
        <taxon>Insecta</taxon>
        <taxon>Pterygota</taxon>
        <taxon>Neoptera</taxon>
        <taxon>Paraneoptera</taxon>
        <taxon>Hemiptera</taxon>
        <taxon>Sternorrhyncha</taxon>
        <taxon>Aphidomorpha</taxon>
        <taxon>Aphidoidea</taxon>
        <taxon>Aphididae</taxon>
        <taxon>Aphidini</taxon>
        <taxon>Aphis</taxon>
        <taxon>Aphis</taxon>
    </lineage>
</organism>
<sequence>MNTFESNLKENNNTSSDEEEEDEEAKELTDDVEKSFFKALSCLKKDDPKIYDESVKFFDSSAAHQNIKKSTDGQDKSSNPIYLEEYKRKILLERGPEFDDTKEMNDVLKKEKVRMSSPSYVEEQQAIKESFNFALNDNSDDEDILKPRLKTKEEQEKEEKDYLEWLKGNRDELEDEETKKDLQHLHDYWNNPNLDEGEQFLCDYILNKRFLEKPKEESLIEDEMRFSEEDEMLEKHEEFEHKYNFRFEEPDKEFIKTYPRTMENSLRRKEDKRKKKREELTERKKKELEKRSLEIKQLKKLKKKEIIDRIRKLQEITGNKRVGFEDTELEEDFNPTEYDRKMHELFDEEFYDKMDDEKPVFDEEEDEFIMDCDYDPSMDKRAKKQTRAAKRKEKKKLMVDEDDVETDRIKKIPKYNPANGSFEKYIDEYYSLDCEDVVSGVPTRFTYNKVLPNDYGLTIDEILRADDNELNKWYPLGKLTKIQPEAVQKFEAKIYKRKAKDIELKKKMLPSLFKEELNEVDETQEESKEVTTTKKKKKKKKPMKNVFQVEEVLPKSSDNLQNDKGNNSQQLTNKTKSMKITQSNSILKNVKKAENNKIDSTRSETKIVKNNKKTKDSKIENTQNENKIIKNNIKTEDSKIVQTQNKNKTIIKGEKRKLNHTQNGSHKKQKFSVKKYKPNKEPSALESMTDDRLKAYGINPKKFRNKLKFVNRNYFYFIQNKKHSWWLTTTVFGTFTKIENAFITRSVLQYF</sequence>
<feature type="coiled-coil region" evidence="3">
    <location>
        <begin position="612"/>
        <end position="639"/>
    </location>
</feature>
<dbReference type="AlphaFoldDB" id="A0A6G0TNW2"/>
<evidence type="ECO:0000256" key="2">
    <source>
        <dbReference type="ARBA" id="ARBA00017294"/>
    </source>
</evidence>
<dbReference type="Pfam" id="PF12936">
    <property type="entry name" value="Kri1_C"/>
    <property type="match status" value="1"/>
</dbReference>
<feature type="domain" description="Kri1-like C-terminal" evidence="5">
    <location>
        <begin position="421"/>
        <end position="507"/>
    </location>
</feature>
<feature type="region of interest" description="Disordered" evidence="4">
    <location>
        <begin position="659"/>
        <end position="683"/>
    </location>
</feature>
<evidence type="ECO:0000256" key="4">
    <source>
        <dbReference type="SAM" id="MobiDB-lite"/>
    </source>
</evidence>
<proteinExistence type="inferred from homology"/>
<dbReference type="GO" id="GO:0000447">
    <property type="term" value="P:endonucleolytic cleavage in ITS1 to separate SSU-rRNA from 5.8S rRNA and LSU-rRNA from tricistronic rRNA transcript (SSU-rRNA, 5.8S rRNA, LSU-rRNA)"/>
    <property type="evidence" value="ECO:0007669"/>
    <property type="project" value="TreeGrafter"/>
</dbReference>
<dbReference type="Pfam" id="PF05178">
    <property type="entry name" value="Kri1"/>
    <property type="match status" value="1"/>
</dbReference>
<comment type="similarity">
    <text evidence="1">Belongs to the KRI1 family.</text>
</comment>
<feature type="compositionally biased region" description="Basic residues" evidence="4">
    <location>
        <begin position="533"/>
        <end position="543"/>
    </location>
</feature>
<evidence type="ECO:0000313" key="6">
    <source>
        <dbReference type="EMBL" id="KAE9535076.1"/>
    </source>
</evidence>
<evidence type="ECO:0000256" key="3">
    <source>
        <dbReference type="SAM" id="Coils"/>
    </source>
</evidence>
<dbReference type="PANTHER" id="PTHR14490">
    <property type="entry name" value="ZINC FINGER, ZZ TYPE"/>
    <property type="match status" value="1"/>
</dbReference>
<dbReference type="OrthoDB" id="10252032at2759"/>
<protein>
    <recommendedName>
        <fullName evidence="2">Protein KRI1 homolog</fullName>
    </recommendedName>
</protein>
<gene>
    <name evidence="6" type="ORF">AGLY_008368</name>
</gene>
<dbReference type="EMBL" id="VYZN01000027">
    <property type="protein sequence ID" value="KAE9535076.1"/>
    <property type="molecule type" value="Genomic_DNA"/>
</dbReference>
<evidence type="ECO:0000259" key="5">
    <source>
        <dbReference type="Pfam" id="PF12936"/>
    </source>
</evidence>
<feature type="compositionally biased region" description="Basic and acidic residues" evidence="4">
    <location>
        <begin position="144"/>
        <end position="159"/>
    </location>
</feature>
<evidence type="ECO:0000313" key="7">
    <source>
        <dbReference type="Proteomes" id="UP000475862"/>
    </source>
</evidence>
<feature type="region of interest" description="Disordered" evidence="4">
    <location>
        <begin position="1"/>
        <end position="30"/>
    </location>
</feature>